<organism evidence="1">
    <name type="scientific">Arundo donax</name>
    <name type="common">Giant reed</name>
    <name type="synonym">Donax arundinaceus</name>
    <dbReference type="NCBI Taxonomy" id="35708"/>
    <lineage>
        <taxon>Eukaryota</taxon>
        <taxon>Viridiplantae</taxon>
        <taxon>Streptophyta</taxon>
        <taxon>Embryophyta</taxon>
        <taxon>Tracheophyta</taxon>
        <taxon>Spermatophyta</taxon>
        <taxon>Magnoliopsida</taxon>
        <taxon>Liliopsida</taxon>
        <taxon>Poales</taxon>
        <taxon>Poaceae</taxon>
        <taxon>PACMAD clade</taxon>
        <taxon>Arundinoideae</taxon>
        <taxon>Arundineae</taxon>
        <taxon>Arundo</taxon>
    </lineage>
</organism>
<evidence type="ECO:0000313" key="1">
    <source>
        <dbReference type="EMBL" id="JAD33213.1"/>
    </source>
</evidence>
<protein>
    <submittedName>
        <fullName evidence="1">Uncharacterized protein</fullName>
    </submittedName>
</protein>
<dbReference type="AlphaFoldDB" id="A0A0A8Z6C9"/>
<dbReference type="EMBL" id="GBRH01264682">
    <property type="protein sequence ID" value="JAD33213.1"/>
    <property type="molecule type" value="Transcribed_RNA"/>
</dbReference>
<sequence length="25" mass="3060">MLLPTAYELHNRRTMFKHLTVKMID</sequence>
<accession>A0A0A8Z6C9</accession>
<proteinExistence type="predicted"/>
<reference evidence="1" key="1">
    <citation type="submission" date="2014-09" db="EMBL/GenBank/DDBJ databases">
        <authorList>
            <person name="Magalhaes I.L.F."/>
            <person name="Oliveira U."/>
            <person name="Santos F.R."/>
            <person name="Vidigal T.H.D.A."/>
            <person name="Brescovit A.D."/>
            <person name="Santos A.J."/>
        </authorList>
    </citation>
    <scope>NUCLEOTIDE SEQUENCE</scope>
    <source>
        <tissue evidence="1">Shoot tissue taken approximately 20 cm above the soil surface</tissue>
    </source>
</reference>
<reference evidence="1" key="2">
    <citation type="journal article" date="2015" name="Data Brief">
        <title>Shoot transcriptome of the giant reed, Arundo donax.</title>
        <authorList>
            <person name="Barrero R.A."/>
            <person name="Guerrero F.D."/>
            <person name="Moolhuijzen P."/>
            <person name="Goolsby J.A."/>
            <person name="Tidwell J."/>
            <person name="Bellgard S.E."/>
            <person name="Bellgard M.I."/>
        </authorList>
    </citation>
    <scope>NUCLEOTIDE SEQUENCE</scope>
    <source>
        <tissue evidence="1">Shoot tissue taken approximately 20 cm above the soil surface</tissue>
    </source>
</reference>
<name>A0A0A8Z6C9_ARUDO</name>